<evidence type="ECO:0000313" key="2">
    <source>
        <dbReference type="Proteomes" id="UP000094271"/>
    </source>
</evidence>
<reference evidence="1 2" key="1">
    <citation type="submission" date="2016-08" db="EMBL/GenBank/DDBJ databases">
        <authorList>
            <person name="Seilhamer J.J."/>
        </authorList>
    </citation>
    <scope>NUCLEOTIDE SEQUENCE [LARGE SCALE GENOMIC DNA]</scope>
    <source>
        <strain evidence="1 2">NML150140-1</strain>
    </source>
</reference>
<dbReference type="Proteomes" id="UP000094271">
    <property type="component" value="Unassembled WGS sequence"/>
</dbReference>
<dbReference type="RefSeq" id="WP_004853578.1">
    <property type="nucleotide sequence ID" value="NZ_MEHA01000061.1"/>
</dbReference>
<name>A0A1E3U514_9FIRM</name>
<gene>
    <name evidence="1" type="ORF">BEI59_36545</name>
</gene>
<accession>A0A1E3U514</accession>
<sequence>MGVEQMEQIINYRDIPTDKRLDILNALERIGFFPAYGGVKTMQQIMEKSVPGSGPQFYFVFRENELIGYNFLIGDTKKYKAFPWLAISNMDEQKLAVCEELMKIQIAFFEELGMQKIADHCVRIMEDYRKGIGKRKESDCR</sequence>
<dbReference type="OrthoDB" id="2055420at2"/>
<comment type="caution">
    <text evidence="1">The sequence shown here is derived from an EMBL/GenBank/DDBJ whole genome shotgun (WGS) entry which is preliminary data.</text>
</comment>
<dbReference type="AlphaFoldDB" id="A0A1E3U514"/>
<dbReference type="GeneID" id="92832546"/>
<proteinExistence type="predicted"/>
<evidence type="ECO:0000313" key="1">
    <source>
        <dbReference type="EMBL" id="ODR32716.1"/>
    </source>
</evidence>
<protein>
    <submittedName>
        <fullName evidence="1">Uncharacterized protein</fullName>
    </submittedName>
</protein>
<dbReference type="EMBL" id="MEHA01000061">
    <property type="protein sequence ID" value="ODR32716.1"/>
    <property type="molecule type" value="Genomic_DNA"/>
</dbReference>
<organism evidence="1 2">
    <name type="scientific">Eisenbergiella tayi</name>
    <dbReference type="NCBI Taxonomy" id="1432052"/>
    <lineage>
        <taxon>Bacteria</taxon>
        <taxon>Bacillati</taxon>
        <taxon>Bacillota</taxon>
        <taxon>Clostridia</taxon>
        <taxon>Lachnospirales</taxon>
        <taxon>Lachnospiraceae</taxon>
        <taxon>Eisenbergiella</taxon>
    </lineage>
</organism>